<reference evidence="1" key="1">
    <citation type="submission" date="2014-05" db="EMBL/GenBank/DDBJ databases">
        <authorList>
            <person name="Chronopoulou M."/>
        </authorList>
    </citation>
    <scope>NUCLEOTIDE SEQUENCE</scope>
    <source>
        <tissue evidence="1">Whole organism</tissue>
    </source>
</reference>
<accession>A0A0K2THU5</accession>
<sequence length="68" mass="7824">MALSALLQSCFMPFSSLKVYRTLKDEENLILQHLTSRPLPVQSRQYCNLNQLIATILMSMRIVKILIS</sequence>
<dbReference type="EMBL" id="HACA01007999">
    <property type="protein sequence ID" value="CDW25360.1"/>
    <property type="molecule type" value="Transcribed_RNA"/>
</dbReference>
<organism evidence="1">
    <name type="scientific">Lepeophtheirus salmonis</name>
    <name type="common">Salmon louse</name>
    <name type="synonym">Caligus salmonis</name>
    <dbReference type="NCBI Taxonomy" id="72036"/>
    <lineage>
        <taxon>Eukaryota</taxon>
        <taxon>Metazoa</taxon>
        <taxon>Ecdysozoa</taxon>
        <taxon>Arthropoda</taxon>
        <taxon>Crustacea</taxon>
        <taxon>Multicrustacea</taxon>
        <taxon>Hexanauplia</taxon>
        <taxon>Copepoda</taxon>
        <taxon>Siphonostomatoida</taxon>
        <taxon>Caligidae</taxon>
        <taxon>Lepeophtheirus</taxon>
    </lineage>
</organism>
<protein>
    <submittedName>
        <fullName evidence="1">Uncharacterized protein</fullName>
    </submittedName>
</protein>
<dbReference type="AlphaFoldDB" id="A0A0K2THU5"/>
<name>A0A0K2THU5_LEPSM</name>
<proteinExistence type="predicted"/>
<evidence type="ECO:0000313" key="1">
    <source>
        <dbReference type="EMBL" id="CDW25360.1"/>
    </source>
</evidence>